<accession>A0A6P4E1Q7</accession>
<dbReference type="AlphaFoldDB" id="A0A6P4E1Q7"/>
<dbReference type="InterPro" id="IPR029277">
    <property type="entry name" value="SVWC_dom"/>
</dbReference>
<dbReference type="OrthoDB" id="6761907at2759"/>
<evidence type="ECO:0000259" key="4">
    <source>
        <dbReference type="SMART" id="SM01318"/>
    </source>
</evidence>
<evidence type="ECO:0000313" key="7">
    <source>
        <dbReference type="RefSeq" id="XP_016971890.1"/>
    </source>
</evidence>
<keyword evidence="3" id="KW-0732">Signal</keyword>
<feature type="domain" description="Single" evidence="4">
    <location>
        <begin position="25"/>
        <end position="88"/>
    </location>
</feature>
<name>A0A6P4E1Q7_DRORH</name>
<feature type="chain" id="PRO_5028219234" evidence="3">
    <location>
        <begin position="23"/>
        <end position="88"/>
    </location>
</feature>
<comment type="subcellular location">
    <subcellularLocation>
        <location evidence="1">Secreted</location>
    </subcellularLocation>
</comment>
<evidence type="ECO:0000256" key="2">
    <source>
        <dbReference type="ARBA" id="ARBA00022525"/>
    </source>
</evidence>
<reference evidence="5" key="3">
    <citation type="submission" date="2025-05" db="UniProtKB">
        <authorList>
            <consortium name="EnsemblMetazoa"/>
        </authorList>
    </citation>
    <scope>IDENTIFICATION</scope>
</reference>
<dbReference type="EnsemblMetazoa" id="XM_017116401.2">
    <property type="protein sequence ID" value="XP_016971890.1"/>
    <property type="gene ID" value="LOC108039393"/>
</dbReference>
<evidence type="ECO:0000256" key="3">
    <source>
        <dbReference type="SAM" id="SignalP"/>
    </source>
</evidence>
<proteinExistence type="predicted"/>
<dbReference type="Proteomes" id="UP001652680">
    <property type="component" value="Unassembled WGS sequence"/>
</dbReference>
<reference evidence="7" key="2">
    <citation type="submission" date="2025-04" db="UniProtKB">
        <authorList>
            <consortium name="RefSeq"/>
        </authorList>
    </citation>
    <scope>IDENTIFICATION</scope>
</reference>
<evidence type="ECO:0000313" key="6">
    <source>
        <dbReference type="Proteomes" id="UP001652680"/>
    </source>
</evidence>
<keyword evidence="2" id="KW-0964">Secreted</keyword>
<dbReference type="GeneID" id="108039393"/>
<keyword evidence="6" id="KW-1185">Reference proteome</keyword>
<evidence type="ECO:0000313" key="5">
    <source>
        <dbReference type="EnsemblMetazoa" id="XP_016971890.1"/>
    </source>
</evidence>
<reference evidence="6" key="1">
    <citation type="journal article" date="2021" name="Elife">
        <title>Highly contiguous assemblies of 101 drosophilid genomes.</title>
        <authorList>
            <person name="Kim B.Y."/>
            <person name="Wang J.R."/>
            <person name="Miller D.E."/>
            <person name="Barmina O."/>
            <person name="Delaney E."/>
            <person name="Thompson A."/>
            <person name="Comeault A.A."/>
            <person name="Peede D."/>
            <person name="D'Agostino E.R."/>
            <person name="Pelaez J."/>
            <person name="Aguilar J.M."/>
            <person name="Haji D."/>
            <person name="Matsunaga T."/>
            <person name="Armstrong E.E."/>
            <person name="Zych M."/>
            <person name="Ogawa Y."/>
            <person name="Stamenkovic-Radak M."/>
            <person name="Jelic M."/>
            <person name="Veselinovic M.S."/>
            <person name="Tanaskovic M."/>
            <person name="Eric P."/>
            <person name="Gao J.J."/>
            <person name="Katoh T.K."/>
            <person name="Toda M.J."/>
            <person name="Watabe H."/>
            <person name="Watada M."/>
            <person name="Davis J.S."/>
            <person name="Moyle L.C."/>
            <person name="Manoli G."/>
            <person name="Bertolini E."/>
            <person name="Kostal V."/>
            <person name="Hawley R.S."/>
            <person name="Takahashi A."/>
            <person name="Jones C.D."/>
            <person name="Price D.K."/>
            <person name="Whiteman N."/>
            <person name="Kopp A."/>
            <person name="Matute D.R."/>
            <person name="Petrov D.A."/>
        </authorList>
    </citation>
    <scope>NUCLEOTIDE SEQUENCE [LARGE SCALE GENOMIC DNA]</scope>
</reference>
<evidence type="ECO:0000256" key="1">
    <source>
        <dbReference type="ARBA" id="ARBA00004613"/>
    </source>
</evidence>
<feature type="signal peptide" evidence="3">
    <location>
        <begin position="1"/>
        <end position="22"/>
    </location>
</feature>
<dbReference type="GO" id="GO:0005576">
    <property type="term" value="C:extracellular region"/>
    <property type="evidence" value="ECO:0007669"/>
    <property type="project" value="UniProtKB-SubCell"/>
</dbReference>
<dbReference type="RefSeq" id="XP_016971890.1">
    <property type="nucleotide sequence ID" value="XM_017116401.1"/>
</dbReference>
<gene>
    <name evidence="7" type="primary">LOC108039393</name>
    <name evidence="5" type="synonym">108039393</name>
</gene>
<dbReference type="Pfam" id="PF15430">
    <property type="entry name" value="SVWC"/>
    <property type="match status" value="1"/>
</dbReference>
<protein>
    <submittedName>
        <fullName evidence="7">La1-like protein 13</fullName>
    </submittedName>
</protein>
<organism evidence="7">
    <name type="scientific">Drosophila rhopaloa</name>
    <name type="common">Fruit fly</name>
    <dbReference type="NCBI Taxonomy" id="1041015"/>
    <lineage>
        <taxon>Eukaryota</taxon>
        <taxon>Metazoa</taxon>
        <taxon>Ecdysozoa</taxon>
        <taxon>Arthropoda</taxon>
        <taxon>Hexapoda</taxon>
        <taxon>Insecta</taxon>
        <taxon>Pterygota</taxon>
        <taxon>Neoptera</taxon>
        <taxon>Endopterygota</taxon>
        <taxon>Diptera</taxon>
        <taxon>Brachycera</taxon>
        <taxon>Muscomorpha</taxon>
        <taxon>Ephydroidea</taxon>
        <taxon>Drosophilidae</taxon>
        <taxon>Drosophila</taxon>
        <taxon>Sophophora</taxon>
    </lineage>
</organism>
<sequence>MKSVTFVLCLLVLGAHSLLVFAVDCEVSGHKMKTGEKYSPEGRCMQYTCEGPRKLSALTCPSIASLKPCRLISDSTKPYPGCCPKYEC</sequence>
<dbReference type="SMART" id="SM01318">
    <property type="entry name" value="SVWC"/>
    <property type="match status" value="1"/>
</dbReference>
<dbReference type="CTD" id="318146"/>